<evidence type="ECO:0000256" key="3">
    <source>
        <dbReference type="ARBA" id="ARBA00022692"/>
    </source>
</evidence>
<comment type="similarity">
    <text evidence="2 6">Belongs to the sodium:solute symporter (SSF) (TC 2.A.21) family.</text>
</comment>
<evidence type="ECO:0000313" key="9">
    <source>
        <dbReference type="Proteomes" id="UP000184330"/>
    </source>
</evidence>
<feature type="transmembrane region" description="Helical" evidence="7">
    <location>
        <begin position="333"/>
        <end position="354"/>
    </location>
</feature>
<dbReference type="PROSITE" id="PS50283">
    <property type="entry name" value="NA_SOLUT_SYMP_3"/>
    <property type="match status" value="1"/>
</dbReference>
<dbReference type="AlphaFoldDB" id="A0A1L7X2V0"/>
<name>A0A1L7X2V0_9HELO</name>
<dbReference type="InterPro" id="IPR038377">
    <property type="entry name" value="Na/Glc_symporter_sf"/>
</dbReference>
<feature type="transmembrane region" description="Helical" evidence="7">
    <location>
        <begin position="366"/>
        <end position="387"/>
    </location>
</feature>
<gene>
    <name evidence="8" type="ORF">PAC_09251</name>
</gene>
<dbReference type="GO" id="GO:0005886">
    <property type="term" value="C:plasma membrane"/>
    <property type="evidence" value="ECO:0007669"/>
    <property type="project" value="TreeGrafter"/>
</dbReference>
<keyword evidence="3 7" id="KW-0812">Transmembrane</keyword>
<evidence type="ECO:0000313" key="8">
    <source>
        <dbReference type="EMBL" id="CZR59359.1"/>
    </source>
</evidence>
<feature type="transmembrane region" description="Helical" evidence="7">
    <location>
        <begin position="555"/>
        <end position="574"/>
    </location>
</feature>
<feature type="transmembrane region" description="Helical" evidence="7">
    <location>
        <begin position="249"/>
        <end position="277"/>
    </location>
</feature>
<keyword evidence="5 7" id="KW-0472">Membrane</keyword>
<sequence>MSDQAIVLLPQGAGYGVTIGLGLVFGIVANRSVRTGLTASAVIFSWMWATAIIWTAAQGYLYGIAGMSSLLPALRHLNGHTVLEIVKLRYGPAAHGVFIFLCLVTNILSVTSMILGAAGVITALTGMHVIASTFLLPLSVVIYYVAGGLKATFLTDYVHTTVVMILLCFLTIRTFNNPAIDGLGSLYDVLAKRDETRSISGNYLGSALTFKSKGAVIFGLVHSLGDFALVIMDTSFWQKGFAAGTGAAMLGYMLGGVAYFAVPWAVGTTAGLAAIGLEISSIFPTYPRLMTTAEVNAGYVLPYTCMAIAGKGGAFTLLLVVFMSITSTVSAQLIAVSSISSFDIYRTIFAPAFATALHYGGIDLNWMGYFLATVICPGMFPMAFTILWRKQSKAAVIISPLLGLASGITIWISTAYAYSGSINVLTLEGQLPCSWGALTSTFSSAIYSIVITYIKRQDFDWRVFLLLNSVHEDKVLTASELAGISNTDNDAVRNISDLDNVVHPFPQSEINRLKRAGTIASVFSVVVGLLTWVVWPLPLYRDYVFTKPFFMGWTVISEIWLFSCLLVAVVYPLIDGRDISARAGRLAWGAVTSKGKASQCVDQRRGVGIGACEGGW</sequence>
<feature type="transmembrane region" description="Helical" evidence="7">
    <location>
        <begin position="215"/>
        <end position="237"/>
    </location>
</feature>
<dbReference type="InterPro" id="IPR001734">
    <property type="entry name" value="Na/solute_symporter"/>
</dbReference>
<reference evidence="8 9" key="1">
    <citation type="submission" date="2016-03" db="EMBL/GenBank/DDBJ databases">
        <authorList>
            <person name="Ploux O."/>
        </authorList>
    </citation>
    <scope>NUCLEOTIDE SEQUENCE [LARGE SCALE GENOMIC DNA]</scope>
    <source>
        <strain evidence="8 9">UAMH 11012</strain>
    </source>
</reference>
<feature type="transmembrane region" description="Helical" evidence="7">
    <location>
        <begin position="297"/>
        <end position="321"/>
    </location>
</feature>
<keyword evidence="9" id="KW-1185">Reference proteome</keyword>
<dbReference type="PANTHER" id="PTHR46154:SF3">
    <property type="entry name" value="DUR32P"/>
    <property type="match status" value="1"/>
</dbReference>
<feature type="transmembrane region" description="Helical" evidence="7">
    <location>
        <begin position="12"/>
        <end position="29"/>
    </location>
</feature>
<evidence type="ECO:0000256" key="4">
    <source>
        <dbReference type="ARBA" id="ARBA00022989"/>
    </source>
</evidence>
<evidence type="ECO:0000256" key="6">
    <source>
        <dbReference type="RuleBase" id="RU362091"/>
    </source>
</evidence>
<dbReference type="GO" id="GO:0015204">
    <property type="term" value="F:urea transmembrane transporter activity"/>
    <property type="evidence" value="ECO:0007669"/>
    <property type="project" value="InterPro"/>
</dbReference>
<evidence type="ECO:0000256" key="2">
    <source>
        <dbReference type="ARBA" id="ARBA00006434"/>
    </source>
</evidence>
<protein>
    <submittedName>
        <fullName evidence="8">Related to urea transporter</fullName>
    </submittedName>
</protein>
<feature type="transmembrane region" description="Helical" evidence="7">
    <location>
        <begin position="516"/>
        <end position="535"/>
    </location>
</feature>
<dbReference type="Proteomes" id="UP000184330">
    <property type="component" value="Unassembled WGS sequence"/>
</dbReference>
<dbReference type="Pfam" id="PF00474">
    <property type="entry name" value="SSF"/>
    <property type="match status" value="1"/>
</dbReference>
<comment type="subcellular location">
    <subcellularLocation>
        <location evidence="1">Membrane</location>
        <topology evidence="1">Multi-pass membrane protein</topology>
    </subcellularLocation>
</comment>
<dbReference type="Gene3D" id="1.20.1730.10">
    <property type="entry name" value="Sodium/glucose cotransporter"/>
    <property type="match status" value="1"/>
</dbReference>
<feature type="transmembrane region" description="Helical" evidence="7">
    <location>
        <begin position="394"/>
        <end position="414"/>
    </location>
</feature>
<feature type="transmembrane region" description="Helical" evidence="7">
    <location>
        <begin position="157"/>
        <end position="175"/>
    </location>
</feature>
<proteinExistence type="inferred from homology"/>
<organism evidence="8 9">
    <name type="scientific">Phialocephala subalpina</name>
    <dbReference type="NCBI Taxonomy" id="576137"/>
    <lineage>
        <taxon>Eukaryota</taxon>
        <taxon>Fungi</taxon>
        <taxon>Dikarya</taxon>
        <taxon>Ascomycota</taxon>
        <taxon>Pezizomycotina</taxon>
        <taxon>Leotiomycetes</taxon>
        <taxon>Helotiales</taxon>
        <taxon>Mollisiaceae</taxon>
        <taxon>Phialocephala</taxon>
        <taxon>Phialocephala fortinii species complex</taxon>
    </lineage>
</organism>
<feature type="transmembrane region" description="Helical" evidence="7">
    <location>
        <begin position="97"/>
        <end position="121"/>
    </location>
</feature>
<dbReference type="OrthoDB" id="6132759at2759"/>
<evidence type="ECO:0000256" key="5">
    <source>
        <dbReference type="ARBA" id="ARBA00023136"/>
    </source>
</evidence>
<dbReference type="InterPro" id="IPR031155">
    <property type="entry name" value="DUR"/>
</dbReference>
<dbReference type="STRING" id="576137.A0A1L7X2V0"/>
<dbReference type="PANTHER" id="PTHR46154">
    <property type="match status" value="1"/>
</dbReference>
<feature type="transmembrane region" description="Helical" evidence="7">
    <location>
        <begin position="434"/>
        <end position="454"/>
    </location>
</feature>
<dbReference type="EMBL" id="FJOG01000013">
    <property type="protein sequence ID" value="CZR59359.1"/>
    <property type="molecule type" value="Genomic_DNA"/>
</dbReference>
<evidence type="ECO:0000256" key="1">
    <source>
        <dbReference type="ARBA" id="ARBA00004141"/>
    </source>
</evidence>
<accession>A0A1L7X2V0</accession>
<feature type="transmembrane region" description="Helical" evidence="7">
    <location>
        <begin position="127"/>
        <end position="145"/>
    </location>
</feature>
<dbReference type="CDD" id="cd11476">
    <property type="entry name" value="SLC5sbd_DUR3"/>
    <property type="match status" value="1"/>
</dbReference>
<evidence type="ECO:0000256" key="7">
    <source>
        <dbReference type="SAM" id="Phobius"/>
    </source>
</evidence>
<keyword evidence="4 7" id="KW-1133">Transmembrane helix</keyword>